<dbReference type="GO" id="GO:0003677">
    <property type="term" value="F:DNA binding"/>
    <property type="evidence" value="ECO:0007669"/>
    <property type="project" value="InterPro"/>
</dbReference>
<dbReference type="KEGG" id="bfz:BAU07_18970"/>
<proteinExistence type="predicted"/>
<protein>
    <submittedName>
        <fullName evidence="1">Uncharacterized protein</fullName>
    </submittedName>
</protein>
<dbReference type="InterPro" id="IPR009679">
    <property type="entry name" value="Phage_186_CII-like"/>
</dbReference>
<dbReference type="RefSeq" id="WP_066660905.1">
    <property type="nucleotide sequence ID" value="NZ_CBCSCL010000012.1"/>
</dbReference>
<dbReference type="Pfam" id="PF06892">
    <property type="entry name" value="Phage_CP76"/>
    <property type="match status" value="1"/>
</dbReference>
<sequence>MNILDAAYATVHDYPGGSESLGPRVNVSAAVLRNKVNPNNDTHHLTVAEAQRIVGVTGDMRMIEAWAREHGRVVVKVPGADECVSDMDVLTEVVSMNVQVGHYMQAIHAALADGKVDKAEIATIREKAMETQAEVARLVACLEGMAES</sequence>
<dbReference type="InterPro" id="IPR029024">
    <property type="entry name" value="TerB-like"/>
</dbReference>
<accession>A0A193GH58</accession>
<dbReference type="Proteomes" id="UP000091926">
    <property type="component" value="Chromosome"/>
</dbReference>
<dbReference type="EMBL" id="CP016172">
    <property type="protein sequence ID" value="ANN78923.1"/>
    <property type="molecule type" value="Genomic_DNA"/>
</dbReference>
<organism evidence="1 2">
    <name type="scientific">Bordetella flabilis</name>
    <dbReference type="NCBI Taxonomy" id="463014"/>
    <lineage>
        <taxon>Bacteria</taxon>
        <taxon>Pseudomonadati</taxon>
        <taxon>Pseudomonadota</taxon>
        <taxon>Betaproteobacteria</taxon>
        <taxon>Burkholderiales</taxon>
        <taxon>Alcaligenaceae</taxon>
        <taxon>Bordetella</taxon>
    </lineage>
</organism>
<dbReference type="AlphaFoldDB" id="A0A193GH58"/>
<gene>
    <name evidence="1" type="ORF">BAU07_18970</name>
</gene>
<dbReference type="OrthoDB" id="6688863at2"/>
<keyword evidence="2" id="KW-1185">Reference proteome</keyword>
<evidence type="ECO:0000313" key="2">
    <source>
        <dbReference type="Proteomes" id="UP000091926"/>
    </source>
</evidence>
<dbReference type="SUPFAM" id="SSF158682">
    <property type="entry name" value="TerB-like"/>
    <property type="match status" value="1"/>
</dbReference>
<dbReference type="STRING" id="463014.BAU07_18970"/>
<evidence type="ECO:0000313" key="1">
    <source>
        <dbReference type="EMBL" id="ANN78923.1"/>
    </source>
</evidence>
<name>A0A193GH58_9BORD</name>
<reference evidence="1 2" key="1">
    <citation type="submission" date="2016-06" db="EMBL/GenBank/DDBJ databases">
        <title>Complete genome sequences of Bordetella bronchialis and Bordetella flabilis.</title>
        <authorList>
            <person name="LiPuma J.J."/>
            <person name="Spilker T."/>
        </authorList>
    </citation>
    <scope>NUCLEOTIDE SEQUENCE [LARGE SCALE GENOMIC DNA]</scope>
    <source>
        <strain evidence="1 2">AU10664</strain>
    </source>
</reference>